<feature type="region of interest" description="Disordered" evidence="1">
    <location>
        <begin position="1"/>
        <end position="24"/>
    </location>
</feature>
<feature type="compositionally biased region" description="Gly residues" evidence="1">
    <location>
        <begin position="7"/>
        <end position="24"/>
    </location>
</feature>
<comment type="caution">
    <text evidence="2">The sequence shown here is derived from an EMBL/GenBank/DDBJ whole genome shotgun (WGS) entry which is preliminary data.</text>
</comment>
<accession>A0AAW2J314</accession>
<evidence type="ECO:0000313" key="2">
    <source>
        <dbReference type="EMBL" id="KAL0288876.1"/>
    </source>
</evidence>
<protein>
    <submittedName>
        <fullName evidence="2">Uncharacterized protein</fullName>
    </submittedName>
</protein>
<gene>
    <name evidence="2" type="ORF">Sradi_7087300</name>
</gene>
<feature type="non-terminal residue" evidence="2">
    <location>
        <position position="1"/>
    </location>
</feature>
<sequence>MRERSGGDGGVAGGGADNGDWGGWRRGLKWVSIVERKFSLMVLVELGMVISKSDQF</sequence>
<dbReference type="AlphaFoldDB" id="A0AAW2J314"/>
<organism evidence="2">
    <name type="scientific">Sesamum radiatum</name>
    <name type="common">Black benniseed</name>
    <dbReference type="NCBI Taxonomy" id="300843"/>
    <lineage>
        <taxon>Eukaryota</taxon>
        <taxon>Viridiplantae</taxon>
        <taxon>Streptophyta</taxon>
        <taxon>Embryophyta</taxon>
        <taxon>Tracheophyta</taxon>
        <taxon>Spermatophyta</taxon>
        <taxon>Magnoliopsida</taxon>
        <taxon>eudicotyledons</taxon>
        <taxon>Gunneridae</taxon>
        <taxon>Pentapetalae</taxon>
        <taxon>asterids</taxon>
        <taxon>lamiids</taxon>
        <taxon>Lamiales</taxon>
        <taxon>Pedaliaceae</taxon>
        <taxon>Sesamum</taxon>
    </lineage>
</organism>
<proteinExistence type="predicted"/>
<name>A0AAW2J314_SESRA</name>
<evidence type="ECO:0000256" key="1">
    <source>
        <dbReference type="SAM" id="MobiDB-lite"/>
    </source>
</evidence>
<reference evidence="2" key="1">
    <citation type="submission" date="2020-06" db="EMBL/GenBank/DDBJ databases">
        <authorList>
            <person name="Li T."/>
            <person name="Hu X."/>
            <person name="Zhang T."/>
            <person name="Song X."/>
            <person name="Zhang H."/>
            <person name="Dai N."/>
            <person name="Sheng W."/>
            <person name="Hou X."/>
            <person name="Wei L."/>
        </authorList>
    </citation>
    <scope>NUCLEOTIDE SEQUENCE</scope>
    <source>
        <strain evidence="2">G02</strain>
        <tissue evidence="2">Leaf</tissue>
    </source>
</reference>
<reference evidence="2" key="2">
    <citation type="journal article" date="2024" name="Plant">
        <title>Genomic evolution and insights into agronomic trait innovations of Sesamum species.</title>
        <authorList>
            <person name="Miao H."/>
            <person name="Wang L."/>
            <person name="Qu L."/>
            <person name="Liu H."/>
            <person name="Sun Y."/>
            <person name="Le M."/>
            <person name="Wang Q."/>
            <person name="Wei S."/>
            <person name="Zheng Y."/>
            <person name="Lin W."/>
            <person name="Duan Y."/>
            <person name="Cao H."/>
            <person name="Xiong S."/>
            <person name="Wang X."/>
            <person name="Wei L."/>
            <person name="Li C."/>
            <person name="Ma Q."/>
            <person name="Ju M."/>
            <person name="Zhao R."/>
            <person name="Li G."/>
            <person name="Mu C."/>
            <person name="Tian Q."/>
            <person name="Mei H."/>
            <person name="Zhang T."/>
            <person name="Gao T."/>
            <person name="Zhang H."/>
        </authorList>
    </citation>
    <scope>NUCLEOTIDE SEQUENCE</scope>
    <source>
        <strain evidence="2">G02</strain>
    </source>
</reference>
<dbReference type="EMBL" id="JACGWJ010000739">
    <property type="protein sequence ID" value="KAL0288876.1"/>
    <property type="molecule type" value="Genomic_DNA"/>
</dbReference>